<organism evidence="2">
    <name type="scientific">Amblyomma aureolatum</name>
    <dbReference type="NCBI Taxonomy" id="187763"/>
    <lineage>
        <taxon>Eukaryota</taxon>
        <taxon>Metazoa</taxon>
        <taxon>Ecdysozoa</taxon>
        <taxon>Arthropoda</taxon>
        <taxon>Chelicerata</taxon>
        <taxon>Arachnida</taxon>
        <taxon>Acari</taxon>
        <taxon>Parasitiformes</taxon>
        <taxon>Ixodida</taxon>
        <taxon>Ixodoidea</taxon>
        <taxon>Ixodidae</taxon>
        <taxon>Amblyomminae</taxon>
        <taxon>Amblyomma</taxon>
    </lineage>
</organism>
<feature type="region of interest" description="Disordered" evidence="1">
    <location>
        <begin position="125"/>
        <end position="179"/>
    </location>
</feature>
<feature type="region of interest" description="Disordered" evidence="1">
    <location>
        <begin position="1"/>
        <end position="22"/>
    </location>
</feature>
<reference evidence="2" key="1">
    <citation type="journal article" date="2017" name="Front. Cell. Infect. Microbiol.">
        <title>The Distinct Transcriptional Response of the Midgut of Amblyomma sculptum and Amblyomma aureolatum Ticks to Rickettsia rickettsii Correlates to Their Differences in Susceptibility to Infection.</title>
        <authorList>
            <person name="Martins L.A."/>
            <person name="Galletti M.F.B.M."/>
            <person name="Ribeiro J.M."/>
            <person name="Fujita A."/>
            <person name="Costa F.B."/>
            <person name="Labruna M.B."/>
            <person name="Daffre S."/>
            <person name="Fogaca A.C."/>
        </authorList>
    </citation>
    <scope>NUCLEOTIDE SEQUENCE</scope>
</reference>
<dbReference type="AlphaFoldDB" id="A0A1E1XD49"/>
<feature type="compositionally biased region" description="Basic and acidic residues" evidence="1">
    <location>
        <begin position="153"/>
        <end position="163"/>
    </location>
</feature>
<dbReference type="EMBL" id="GFAC01002157">
    <property type="protein sequence ID" value="JAT97031.1"/>
    <property type="molecule type" value="mRNA"/>
</dbReference>
<sequence>MESTDSESAEDEPEHTQQPYVDIDAVNSTLTEVHEQYNKLLLKYSDALNVIDNLKCQLACGIQYASPGALQRKHSVSDIRVHSPDIEYLFTLRNDTRRSRDEPRSGLLKLREGNVNQETAIVRNYDLASPPGPKHASQVVLRNPEESTSQAESDNREVHRASEFQDLEPPSSNCASIVSDPPAESLVSQVTVVTDTNKFLAPSANDRARSGPPSRKKSPGQPKHNQVAVVYPALRSAQICSMACCMTHSCCCCKHMEIPKKPTCTVETPSSPSCFTANFSAPAEPFSQKCLCSGTSNPSDAALFKISSALDTALQLAGQLRNNSFSLLEKW</sequence>
<protein>
    <submittedName>
        <fullName evidence="2">Uncharacterized protein</fullName>
    </submittedName>
</protein>
<feature type="compositionally biased region" description="Acidic residues" evidence="1">
    <location>
        <begin position="1"/>
        <end position="13"/>
    </location>
</feature>
<evidence type="ECO:0000313" key="2">
    <source>
        <dbReference type="EMBL" id="JAT97031.1"/>
    </source>
</evidence>
<feature type="region of interest" description="Disordered" evidence="1">
    <location>
        <begin position="198"/>
        <end position="225"/>
    </location>
</feature>
<name>A0A1E1XD49_9ACAR</name>
<proteinExistence type="evidence at transcript level"/>
<accession>A0A1E1XD49</accession>
<evidence type="ECO:0000256" key="1">
    <source>
        <dbReference type="SAM" id="MobiDB-lite"/>
    </source>
</evidence>